<evidence type="ECO:0000313" key="2">
    <source>
        <dbReference type="Proteomes" id="UP001179121"/>
    </source>
</evidence>
<name>A0AA86K5F4_9BACT</name>
<dbReference type="PANTHER" id="PTHR36456:SF1">
    <property type="entry name" value="UPF0232 PROTEIN SCO3875"/>
    <property type="match status" value="1"/>
</dbReference>
<proteinExistence type="predicted"/>
<dbReference type="Proteomes" id="UP001179121">
    <property type="component" value="Chromosome"/>
</dbReference>
<reference evidence="1" key="1">
    <citation type="submission" date="2022-10" db="EMBL/GenBank/DDBJ databases">
        <authorList>
            <person name="Koch H."/>
        </authorList>
    </citation>
    <scope>NUCLEOTIDE SEQUENCE</scope>
    <source>
        <strain evidence="1">DNF</strain>
    </source>
</reference>
<dbReference type="KEGG" id="nti:DNFV4_00006"/>
<protein>
    <recommendedName>
        <fullName evidence="3">DUF721 domain-containing protein</fullName>
    </recommendedName>
</protein>
<dbReference type="RefSeq" id="WP_289266629.1">
    <property type="nucleotide sequence ID" value="NZ_OX365700.1"/>
</dbReference>
<dbReference type="PANTHER" id="PTHR36456">
    <property type="entry name" value="UPF0232 PROTEIN SCO3875"/>
    <property type="match status" value="1"/>
</dbReference>
<dbReference type="InterPro" id="IPR007922">
    <property type="entry name" value="DciA-like"/>
</dbReference>
<dbReference type="AlphaFoldDB" id="A0AA86K5F4"/>
<evidence type="ECO:0000313" key="1">
    <source>
        <dbReference type="EMBL" id="CAI4029588.1"/>
    </source>
</evidence>
<keyword evidence="2" id="KW-1185">Reference proteome</keyword>
<dbReference type="Pfam" id="PF05258">
    <property type="entry name" value="DciA"/>
    <property type="match status" value="1"/>
</dbReference>
<accession>A0AA86K5F4</accession>
<sequence length="165" mass="18585">MAPPKGFDSFSTILDAVAERLGIRAKLLEQRLRRDWVEIVGEQVAAHTRPEQIRYRKLSVLVDHSVWMQQLAFLKPDLLRQIRVSVGEDLVQDLLFRIGDLSRIPLPASDSAESLVEPYPEPSPQIVQEVAGRTGRILDPELRARFTAVIAKALVTAQPTREGDR</sequence>
<dbReference type="EMBL" id="OX365700">
    <property type="protein sequence ID" value="CAI4029588.1"/>
    <property type="molecule type" value="Genomic_DNA"/>
</dbReference>
<evidence type="ECO:0008006" key="3">
    <source>
        <dbReference type="Google" id="ProtNLM"/>
    </source>
</evidence>
<gene>
    <name evidence="1" type="ORF">DNFV4_00006</name>
</gene>
<organism evidence="1 2">
    <name type="scientific">Nitrospira tepida</name>
    <dbReference type="NCBI Taxonomy" id="2973512"/>
    <lineage>
        <taxon>Bacteria</taxon>
        <taxon>Pseudomonadati</taxon>
        <taxon>Nitrospirota</taxon>
        <taxon>Nitrospiria</taxon>
        <taxon>Nitrospirales</taxon>
        <taxon>Nitrospiraceae</taxon>
        <taxon>Nitrospira</taxon>
    </lineage>
</organism>